<organism evidence="3 4">
    <name type="scientific">Amycolatopsis heterodermiae</name>
    <dbReference type="NCBI Taxonomy" id="3110235"/>
    <lineage>
        <taxon>Bacteria</taxon>
        <taxon>Bacillati</taxon>
        <taxon>Actinomycetota</taxon>
        <taxon>Actinomycetes</taxon>
        <taxon>Pseudonocardiales</taxon>
        <taxon>Pseudonocardiaceae</taxon>
        <taxon>Amycolatopsis</taxon>
    </lineage>
</organism>
<gene>
    <name evidence="3" type="ORF">VA596_02275</name>
</gene>
<dbReference type="PANTHER" id="PTHR43625">
    <property type="entry name" value="AFLATOXIN B1 ALDEHYDE REDUCTASE"/>
    <property type="match status" value="1"/>
</dbReference>
<dbReference type="EMBL" id="JAYFSI010000001">
    <property type="protein sequence ID" value="MEA5358347.1"/>
    <property type="molecule type" value="Genomic_DNA"/>
</dbReference>
<dbReference type="PRINTS" id="PR00069">
    <property type="entry name" value="ALDKETRDTASE"/>
</dbReference>
<accession>A0ABU5QWQ0</accession>
<evidence type="ECO:0000313" key="4">
    <source>
        <dbReference type="Proteomes" id="UP001304298"/>
    </source>
</evidence>
<reference evidence="3 4" key="1">
    <citation type="submission" date="2023-12" db="EMBL/GenBank/DDBJ databases">
        <title>Amycolatopsis sp. V23-08.</title>
        <authorList>
            <person name="Somphong A."/>
        </authorList>
    </citation>
    <scope>NUCLEOTIDE SEQUENCE [LARGE SCALE GENOMIC DNA]</scope>
    <source>
        <strain evidence="3 4">V23-08</strain>
    </source>
</reference>
<feature type="domain" description="NADP-dependent oxidoreductase" evidence="2">
    <location>
        <begin position="15"/>
        <end position="270"/>
    </location>
</feature>
<dbReference type="Pfam" id="PF00248">
    <property type="entry name" value="Aldo_ket_red"/>
    <property type="match status" value="1"/>
</dbReference>
<dbReference type="InterPro" id="IPR023210">
    <property type="entry name" value="NADP_OxRdtase_dom"/>
</dbReference>
<evidence type="ECO:0000313" key="3">
    <source>
        <dbReference type="EMBL" id="MEA5358347.1"/>
    </source>
</evidence>
<dbReference type="Proteomes" id="UP001304298">
    <property type="component" value="Unassembled WGS sequence"/>
</dbReference>
<dbReference type="RefSeq" id="WP_323323076.1">
    <property type="nucleotide sequence ID" value="NZ_JAYFSI010000001.1"/>
</dbReference>
<keyword evidence="4" id="KW-1185">Reference proteome</keyword>
<proteinExistence type="predicted"/>
<keyword evidence="1" id="KW-0560">Oxidoreductase</keyword>
<dbReference type="InterPro" id="IPR050791">
    <property type="entry name" value="Aldo-Keto_reductase"/>
</dbReference>
<dbReference type="CDD" id="cd19088">
    <property type="entry name" value="AKR_AKR13B1"/>
    <property type="match status" value="1"/>
</dbReference>
<dbReference type="PANTHER" id="PTHR43625:SF40">
    <property type="entry name" value="ALDO-KETO REDUCTASE YAKC [NADP(+)]"/>
    <property type="match status" value="1"/>
</dbReference>
<evidence type="ECO:0000259" key="2">
    <source>
        <dbReference type="Pfam" id="PF00248"/>
    </source>
</evidence>
<comment type="caution">
    <text evidence="3">The sequence shown here is derived from an EMBL/GenBank/DDBJ whole genome shotgun (WGS) entry which is preliminary data.</text>
</comment>
<protein>
    <submittedName>
        <fullName evidence="3">Aldo/keto reductase</fullName>
    </submittedName>
</protein>
<dbReference type="InterPro" id="IPR036812">
    <property type="entry name" value="NAD(P)_OxRdtase_dom_sf"/>
</dbReference>
<sequence length="273" mass="29479">MTSTYTFEDGFTVRRLGFGAMRLTEWDHVPAGAAAVARRAAELGVTFFDTADAYDLGLNEELLAEALHPYPELLVATKCGHVRPSRGEWVPLGRPAYLRQQAELSLRRLRVDRLDLLQLHRLDPQVPLAEQVGALVRLREEGKVARIGLSEVSVAQLEEARAVAPIASVQNRYNLTDRASDDVLDYCEREGIAFIPWLPIANGGHATAGGVLGKVAAGLGATPAQVSLAWLLRRSPAVIPIPGTSSLAHLEENCAAAELVLSDDDFAQLSEGA</sequence>
<dbReference type="SUPFAM" id="SSF51430">
    <property type="entry name" value="NAD(P)-linked oxidoreductase"/>
    <property type="match status" value="1"/>
</dbReference>
<name>A0ABU5QWQ0_9PSEU</name>
<evidence type="ECO:0000256" key="1">
    <source>
        <dbReference type="ARBA" id="ARBA00023002"/>
    </source>
</evidence>
<dbReference type="InterPro" id="IPR020471">
    <property type="entry name" value="AKR"/>
</dbReference>
<dbReference type="Gene3D" id="3.20.20.100">
    <property type="entry name" value="NADP-dependent oxidoreductase domain"/>
    <property type="match status" value="1"/>
</dbReference>